<dbReference type="Proteomes" id="UP000245577">
    <property type="component" value="Unassembled WGS sequence"/>
</dbReference>
<dbReference type="PANTHER" id="PTHR35339:SF3">
    <property type="entry name" value="DUF2264 DOMAIN-CONTAINING PROTEIN"/>
    <property type="match status" value="1"/>
</dbReference>
<comment type="caution">
    <text evidence="2">The sequence shown here is derived from an EMBL/GenBank/DDBJ whole genome shotgun (WGS) entry which is preliminary data.</text>
</comment>
<organism evidence="2 3">
    <name type="scientific">Methanobrevibacter woesei</name>
    <dbReference type="NCBI Taxonomy" id="190976"/>
    <lineage>
        <taxon>Archaea</taxon>
        <taxon>Methanobacteriati</taxon>
        <taxon>Methanobacteriota</taxon>
        <taxon>Methanomada group</taxon>
        <taxon>Methanobacteria</taxon>
        <taxon>Methanobacteriales</taxon>
        <taxon>Methanobacteriaceae</taxon>
        <taxon>Methanobrevibacter</taxon>
    </lineage>
</organism>
<name>A0A2U1S5I5_9EURY</name>
<dbReference type="PANTHER" id="PTHR35339">
    <property type="entry name" value="LINALOOL DEHYDRATASE_ISOMERASE DOMAIN-CONTAINING PROTEIN"/>
    <property type="match status" value="1"/>
</dbReference>
<evidence type="ECO:0000259" key="1">
    <source>
        <dbReference type="Pfam" id="PF10022"/>
    </source>
</evidence>
<protein>
    <recommendedName>
        <fullName evidence="1">DUF2264 domain-containing protein</fullName>
    </recommendedName>
</protein>
<accession>A0A2U1S5I5</accession>
<dbReference type="InterPro" id="IPR049349">
    <property type="entry name" value="DUF2264_N"/>
</dbReference>
<keyword evidence="3" id="KW-1185">Reference proteome</keyword>
<feature type="domain" description="DUF2264" evidence="1">
    <location>
        <begin position="27"/>
        <end position="384"/>
    </location>
</feature>
<dbReference type="InterPro" id="IPR016624">
    <property type="entry name" value="UCP014753"/>
</dbReference>
<dbReference type="RefSeq" id="WP_116670302.1">
    <property type="nucleotide sequence ID" value="NZ_MZGU01000007.1"/>
</dbReference>
<gene>
    <name evidence="2" type="ORF">MBBWO_15230</name>
</gene>
<proteinExistence type="predicted"/>
<evidence type="ECO:0000313" key="3">
    <source>
        <dbReference type="Proteomes" id="UP000245577"/>
    </source>
</evidence>
<reference evidence="2 3" key="1">
    <citation type="submission" date="2017-03" db="EMBL/GenBank/DDBJ databases">
        <title>Genome sequence of Methanobrevibacter wosei.</title>
        <authorList>
            <person name="Poehlein A."/>
            <person name="Seedorf H."/>
            <person name="Daniel R."/>
        </authorList>
    </citation>
    <scope>NUCLEOTIDE SEQUENCE [LARGE SCALE GENOMIC DNA]</scope>
    <source>
        <strain evidence="2 3">DSM 11979</strain>
    </source>
</reference>
<dbReference type="Pfam" id="PF10022">
    <property type="entry name" value="DUF2264"/>
    <property type="match status" value="1"/>
</dbReference>
<evidence type="ECO:0000313" key="2">
    <source>
        <dbReference type="EMBL" id="PWB84757.1"/>
    </source>
</evidence>
<dbReference type="AlphaFoldDB" id="A0A2U1S5I5"/>
<sequence length="403" mass="46315">MSKSIFGRFKKNKEPFFEEEPSVWEDRIFWVDTMQKITYPVLSNLRKGSLRKNMPYISKSNEGQRTASFEAFSRVFNGIAPWLELGRDSTDEGRLREKYIGMTLKALENAIYPNSEDYMFVDGNNKKILSETAIFAQGLLRSKNQIWLNLPIDVQARIITELKNTRNIAPYDNHWLLFTSIIEATLLEFTGECDMERLRYGVRKFWKEWYLGDAIYSNGDEARQDYYNSLIIHPMLNDILMVMRKYNIEGNDFLNKQLMRTSRLASQLERSISPEGTYPLVGKSLSYRTGIFHALTQASLFKILPKNIAPAQVRTALTAVLKSHFAGNHNFDGNGWLTVGINGNQLDASEKSINSGSVYLCCEVFLPLGLSFNDPFWSDPFEEWSSLKAWNGNSIDVDQSIDF</sequence>
<dbReference type="EMBL" id="MZGU01000007">
    <property type="protein sequence ID" value="PWB84757.1"/>
    <property type="molecule type" value="Genomic_DNA"/>
</dbReference>
<dbReference type="PIRSF" id="PIRSF014753">
    <property type="entry name" value="UCP014753"/>
    <property type="match status" value="1"/>
</dbReference>
<dbReference type="OrthoDB" id="74089at2157"/>